<dbReference type="Pfam" id="PF13604">
    <property type="entry name" value="AAA_30"/>
    <property type="match status" value="1"/>
</dbReference>
<dbReference type="InterPro" id="IPR027417">
    <property type="entry name" value="P-loop_NTPase"/>
</dbReference>
<feature type="compositionally biased region" description="Low complexity" evidence="1">
    <location>
        <begin position="1192"/>
        <end position="1202"/>
    </location>
</feature>
<dbReference type="EMBL" id="QNTT01000018">
    <property type="protein sequence ID" value="RBA36818.1"/>
    <property type="molecule type" value="Genomic_DNA"/>
</dbReference>
<feature type="compositionally biased region" description="Basic and acidic residues" evidence="1">
    <location>
        <begin position="1236"/>
        <end position="1245"/>
    </location>
</feature>
<dbReference type="SUPFAM" id="SSF52540">
    <property type="entry name" value="P-loop containing nucleoside triphosphate hydrolases"/>
    <property type="match status" value="2"/>
</dbReference>
<name>A0A365PAG3_9ACTN</name>
<feature type="domain" description="TrwC relaxase" evidence="2">
    <location>
        <begin position="8"/>
        <end position="398"/>
    </location>
</feature>
<gene>
    <name evidence="3" type="ORF">DQ226_08510</name>
</gene>
<dbReference type="Gene3D" id="2.30.30.940">
    <property type="match status" value="1"/>
</dbReference>
<dbReference type="Gene3D" id="3.40.50.300">
    <property type="entry name" value="P-loop containing nucleotide triphosphate hydrolases"/>
    <property type="match status" value="2"/>
</dbReference>
<evidence type="ECO:0000313" key="4">
    <source>
        <dbReference type="Proteomes" id="UP000252187"/>
    </source>
</evidence>
<comment type="caution">
    <text evidence="3">The sequence shown here is derived from an EMBL/GenBank/DDBJ whole genome shotgun (WGS) entry which is preliminary data.</text>
</comment>
<dbReference type="CDD" id="cd18809">
    <property type="entry name" value="SF1_C_RecD"/>
    <property type="match status" value="1"/>
</dbReference>
<accession>A0A365PAG3</accession>
<dbReference type="SUPFAM" id="SSF55464">
    <property type="entry name" value="Origin of replication-binding domain, RBD-like"/>
    <property type="match status" value="1"/>
</dbReference>
<dbReference type="Proteomes" id="UP000252187">
    <property type="component" value="Unassembled WGS sequence"/>
</dbReference>
<sequence length="1321" mass="143167">MTLHVLHAGDGYSYLTRQVATADRLRMRGQELTDYYTANGTPPGRWHGAGLEALSEISPVSGTVSEAQMKALFGEGRHPNTDAMLEAGADLKDTALGRKFPEFRNEIPLVEDYNATLREMAAEGHTIDKAVTTDLWRTLADKHYRDKFGHQPPTERELQSWAAAQRSNVRQPVAGMDLVFTPQKSVSALWALADTDTRQSIERIHRECVNDSLAWIEREAAFTRRGDRSEQQIDTHGLIVAQFDHYDTRAGDPNLHTHCAVSNKVLGADGRWSALDGASLHKHAVAASSRYNAAIVDRLRRELGVQFEARYPSRNKQPVWEIAGVDQALCRAFSSRRQMIEARRDELLAEYRDKHGRAPTQTVQFALLQQATLDTREGKQEARSLAELRSTWRRLAARHLGSEQAVDQMIAAALNPGAQAENTGAEVRELEAVEAEAARAIETVSDARATWTHAHVRAAVEAQLTDVEFDSPAARETAVDEVVTHALRRDSLALATPEIIETPTELRRESDGLSVLDRHGELLHTSEAMLAAERDVVDAAHTPVPLFTTGEHLNATITALESDNGRTLNPGQRALAEHFCLSGQLVAAGVGPAGTGKTTSMQAVAKAWQATGRQVIALAPSAVAAETLGEEIGVTAYTVASLTYRWRGKMEDMGFAARNPDGLPVTITPGAMLLLDEAAMASTKDVAALVEIARDRGAVVRMIGDPAQLDAVESGGLMRLVASETNAPELTDVVRFGDDTAQASASIAIRSGEASALDFHASKGWIHGGGRDEMIPAVVDDHFTDVEAGRDGIVLASTTAVVRELNTQIQNRHRDSGAAKPRRIVELADELIAGCGDIVVTRSNNGSLRTKGGTRPGSRVQNGDRWRVEKVGKDGSLTVRHLRHRGRVTLDAQYVADCTELGYASTIHRAQGITVDVARTVVDEATNRRGLYVALTRGRHENHAYAVTEAPLDLDTEAPHLDPEVDDRLTTSRGVLEAALDRDEGHTTATEQLREALAAADDPDRMADRYNAARSHLIGDYSQHLLDGLPAALTTQLRDDPQLVALWRTTCQRHLDAGHDLTEAITAVRDRLLDTIDAEPDLPDYLPENTRRAIERDPQAMALIHQAMNDYIADGIDRTDALEAAVDDLMDGSLHRAADTDAHTATEPSPEDDTQPAPAAEKPKDAALPANGRDVIAAIDDYFADPADKENAQPAAEQGAEPEQAEDSSAPLGPLPPRHPGMNTELADYAAAVLVEQDRLLHGSAEEPADPDAADPFTASPAHDAEQARRGLFGGDPFAARGFDVADPFSSRPGDVEADRDEPARHETPAPGHEPAQGPEL</sequence>
<organism evidence="3 4">
    <name type="scientific">Dietzia maris</name>
    <dbReference type="NCBI Taxonomy" id="37915"/>
    <lineage>
        <taxon>Bacteria</taxon>
        <taxon>Bacillati</taxon>
        <taxon>Actinomycetota</taxon>
        <taxon>Actinomycetes</taxon>
        <taxon>Mycobacteriales</taxon>
        <taxon>Dietziaceae</taxon>
        <taxon>Dietzia</taxon>
    </lineage>
</organism>
<evidence type="ECO:0000259" key="2">
    <source>
        <dbReference type="Pfam" id="PF08751"/>
    </source>
</evidence>
<proteinExistence type="predicted"/>
<dbReference type="InterPro" id="IPR014862">
    <property type="entry name" value="TrwC"/>
</dbReference>
<dbReference type="NCBIfam" id="NF041492">
    <property type="entry name" value="MobF"/>
    <property type="match status" value="1"/>
</dbReference>
<feature type="region of interest" description="Disordered" evidence="1">
    <location>
        <begin position="1138"/>
        <end position="1170"/>
    </location>
</feature>
<reference evidence="3 4" key="1">
    <citation type="submission" date="2018-06" db="EMBL/GenBank/DDBJ databases">
        <title>Whole genome sequencing of four bacterial strains from South Shetland trench revealing bio-synthetic gene clusters.</title>
        <authorList>
            <person name="Abdel-Mageed W.M."/>
            <person name="Lehri B."/>
            <person name="Jarmusch S.A."/>
            <person name="Miranda K."/>
            <person name="Goodfellow M."/>
            <person name="Jaspars M."/>
            <person name="Karlyshev A.V."/>
        </authorList>
    </citation>
    <scope>NUCLEOTIDE SEQUENCE [LARGE SCALE GENOMIC DNA]</scope>
    <source>
        <strain evidence="3 4">SST1</strain>
    </source>
</reference>
<feature type="region of interest" description="Disordered" evidence="1">
    <location>
        <begin position="1189"/>
        <end position="1321"/>
    </location>
</feature>
<feature type="compositionally biased region" description="Low complexity" evidence="1">
    <location>
        <begin position="1156"/>
        <end position="1170"/>
    </location>
</feature>
<evidence type="ECO:0000313" key="3">
    <source>
        <dbReference type="EMBL" id="RBA36818.1"/>
    </source>
</evidence>
<feature type="compositionally biased region" description="Basic and acidic residues" evidence="1">
    <location>
        <begin position="1294"/>
        <end position="1308"/>
    </location>
</feature>
<evidence type="ECO:0000256" key="1">
    <source>
        <dbReference type="SAM" id="MobiDB-lite"/>
    </source>
</evidence>
<dbReference type="CDD" id="cd17933">
    <property type="entry name" value="DEXSc_RecD-like"/>
    <property type="match status" value="1"/>
</dbReference>
<protein>
    <submittedName>
        <fullName evidence="3">Relaxase</fullName>
    </submittedName>
</protein>
<dbReference type="Pfam" id="PF08751">
    <property type="entry name" value="TrwC"/>
    <property type="match status" value="1"/>
</dbReference>